<dbReference type="Gene3D" id="3.30.70.360">
    <property type="match status" value="1"/>
</dbReference>
<proteinExistence type="inferred from homology"/>
<organism evidence="4 7">
    <name type="scientific">Gluconacetobacter dulcium</name>
    <dbReference type="NCBI Taxonomy" id="2729096"/>
    <lineage>
        <taxon>Bacteria</taxon>
        <taxon>Pseudomonadati</taxon>
        <taxon>Pseudomonadota</taxon>
        <taxon>Alphaproteobacteria</taxon>
        <taxon>Acetobacterales</taxon>
        <taxon>Acetobacteraceae</taxon>
        <taxon>Gluconacetobacter</taxon>
    </lineage>
</organism>
<dbReference type="GO" id="GO:0016813">
    <property type="term" value="F:hydrolase activity, acting on carbon-nitrogen (but not peptide) bonds, in linear amidines"/>
    <property type="evidence" value="ECO:0007669"/>
    <property type="project" value="InterPro"/>
</dbReference>
<feature type="binding site" evidence="3">
    <location>
        <position position="92"/>
    </location>
    <ligand>
        <name>Zn(2+)</name>
        <dbReference type="ChEBI" id="CHEBI:29105"/>
        <label>1</label>
    </ligand>
</feature>
<name>A0A7W4IJ24_9PROT</name>
<evidence type="ECO:0000313" key="7">
    <source>
        <dbReference type="Proteomes" id="UP000561077"/>
    </source>
</evidence>
<dbReference type="NCBIfam" id="TIGR01879">
    <property type="entry name" value="hydantase"/>
    <property type="match status" value="1"/>
</dbReference>
<dbReference type="SUPFAM" id="SSF55031">
    <property type="entry name" value="Bacterial exopeptidase dimerisation domain"/>
    <property type="match status" value="1"/>
</dbReference>
<dbReference type="NCBIfam" id="NF009527">
    <property type="entry name" value="PRK12891.1"/>
    <property type="match status" value="1"/>
</dbReference>
<dbReference type="Proteomes" id="UP000540490">
    <property type="component" value="Unassembled WGS sequence"/>
</dbReference>
<dbReference type="PANTHER" id="PTHR32494">
    <property type="entry name" value="ALLANTOATE DEIMINASE-RELATED"/>
    <property type="match status" value="1"/>
</dbReference>
<dbReference type="EC" id="3.5.-.-" evidence="4"/>
<dbReference type="PANTHER" id="PTHR32494:SF5">
    <property type="entry name" value="ALLANTOATE AMIDOHYDROLASE"/>
    <property type="match status" value="1"/>
</dbReference>
<dbReference type="Pfam" id="PF01546">
    <property type="entry name" value="Peptidase_M20"/>
    <property type="match status" value="1"/>
</dbReference>
<feature type="binding site" evidence="3">
    <location>
        <position position="401"/>
    </location>
    <ligand>
        <name>Zn(2+)</name>
        <dbReference type="ChEBI" id="CHEBI:29105"/>
        <label>2</label>
    </ligand>
</feature>
<comment type="cofactor">
    <cofactor evidence="3">
        <name>Zn(2+)</name>
        <dbReference type="ChEBI" id="CHEBI:29105"/>
    </cofactor>
    <text evidence="3">Binds 2 Zn(2+) ions per subunit.</text>
</comment>
<dbReference type="GO" id="GO:0046872">
    <property type="term" value="F:metal ion binding"/>
    <property type="evidence" value="ECO:0007669"/>
    <property type="project" value="UniProtKB-KW"/>
</dbReference>
<comment type="caution">
    <text evidence="4">The sequence shown here is derived from an EMBL/GenBank/DDBJ whole genome shotgun (WGS) entry which is preliminary data.</text>
</comment>
<dbReference type="InterPro" id="IPR036264">
    <property type="entry name" value="Bact_exopeptidase_dim_dom"/>
</dbReference>
<accession>A0A7W4IJ24</accession>
<gene>
    <name evidence="5" type="ORF">HLH25_05640</name>
    <name evidence="4" type="ORF">HLH26_04485</name>
</gene>
<sequence>MEQTLDHSAGDGTHALDRQLPEQLFSALHDIGFDGQGITRATYGAGENAAHHLIEAAADKLGLEIRRDWANNLYVTLPGRDRSRPAVMTGSHMDSVPGGGNYDGAAGVVAGLTVLASWTAAGFVPERDVTVMAIRAEESAWFPISYLGSKAAFGLLSESDMATRRNDGAGMLGDMIRQSGGQPDAFAVAALDPKSIDSFVELHIEQGPVLLERDCPVGIVNGICGSIRYRSAVVHGQYAHSGATPRSYRSDAVIAGATLMLALQQEWIRREDAGQEMTLTFGVCHTEADLAHFSAVSGRLDFSIDVRSRDIVLLRQIDEFIHEQAKLIEKTCHVRIALGQQTSTSPSISDGALVQSAIDSAANMGIPAICMPSGAGHDTALFATQGIPTLMIFVRNEHGSHNPMESMELSDFMKGCAVLEAVLRKRSTAA</sequence>
<feature type="binding site" evidence="3">
    <location>
        <position position="103"/>
    </location>
    <ligand>
        <name>Zn(2+)</name>
        <dbReference type="ChEBI" id="CHEBI:29105"/>
        <label>1</label>
    </ligand>
</feature>
<dbReference type="AlphaFoldDB" id="A0A7W4IJ24"/>
<evidence type="ECO:0000256" key="2">
    <source>
        <dbReference type="ARBA" id="ARBA00022801"/>
    </source>
</evidence>
<evidence type="ECO:0000256" key="1">
    <source>
        <dbReference type="ARBA" id="ARBA00006153"/>
    </source>
</evidence>
<dbReference type="Proteomes" id="UP000561077">
    <property type="component" value="Unassembled WGS sequence"/>
</dbReference>
<keyword evidence="3" id="KW-0862">Zinc</keyword>
<keyword evidence="6" id="KW-1185">Reference proteome</keyword>
<dbReference type="RefSeq" id="WP_182973150.1">
    <property type="nucleotide sequence ID" value="NZ_JABEQN010000005.1"/>
</dbReference>
<keyword evidence="3" id="KW-0479">Metal-binding</keyword>
<evidence type="ECO:0000313" key="4">
    <source>
        <dbReference type="EMBL" id="MBB2163805.1"/>
    </source>
</evidence>
<feature type="binding site" evidence="3">
    <location>
        <position position="138"/>
    </location>
    <ligand>
        <name>Zn(2+)</name>
        <dbReference type="ChEBI" id="CHEBI:29105"/>
        <label>2</label>
    </ligand>
</feature>
<reference evidence="6 7" key="1">
    <citation type="submission" date="2020-04" db="EMBL/GenBank/DDBJ databases">
        <title>Description of novel Gluconacetobacter.</title>
        <authorList>
            <person name="Sombolestani A."/>
        </authorList>
    </citation>
    <scope>NUCLEOTIDE SEQUENCE [LARGE SCALE GENOMIC DNA]</scope>
    <source>
        <strain evidence="5 6">LMG 1728</strain>
        <strain evidence="4 7">LMG 1731</strain>
    </source>
</reference>
<evidence type="ECO:0000256" key="3">
    <source>
        <dbReference type="PIRSR" id="PIRSR001235-1"/>
    </source>
</evidence>
<dbReference type="EMBL" id="JABEQO010000004">
    <property type="protein sequence ID" value="MBB2163805.1"/>
    <property type="molecule type" value="Genomic_DNA"/>
</dbReference>
<protein>
    <submittedName>
        <fullName evidence="4">Hydantoinase/carbamoylase family amidase</fullName>
        <ecNumber evidence="4">3.5.-.-</ecNumber>
    </submittedName>
</protein>
<dbReference type="EMBL" id="JABEQN010000005">
    <property type="protein sequence ID" value="MBB2193131.1"/>
    <property type="molecule type" value="Genomic_DNA"/>
</dbReference>
<dbReference type="InterPro" id="IPR002933">
    <property type="entry name" value="Peptidase_M20"/>
</dbReference>
<feature type="binding site" evidence="3">
    <location>
        <position position="203"/>
    </location>
    <ligand>
        <name>Zn(2+)</name>
        <dbReference type="ChEBI" id="CHEBI:29105"/>
        <label>1</label>
    </ligand>
</feature>
<dbReference type="Gene3D" id="3.40.630.10">
    <property type="entry name" value="Zn peptidases"/>
    <property type="match status" value="1"/>
</dbReference>
<dbReference type="InterPro" id="IPR010158">
    <property type="entry name" value="Amidase_Cbmase"/>
</dbReference>
<keyword evidence="2 4" id="KW-0378">Hydrolase</keyword>
<dbReference type="SUPFAM" id="SSF53187">
    <property type="entry name" value="Zn-dependent exopeptidases"/>
    <property type="match status" value="1"/>
</dbReference>
<evidence type="ECO:0000313" key="5">
    <source>
        <dbReference type="EMBL" id="MBB2193131.1"/>
    </source>
</evidence>
<feature type="binding site" evidence="3">
    <location>
        <position position="103"/>
    </location>
    <ligand>
        <name>Zn(2+)</name>
        <dbReference type="ChEBI" id="CHEBI:29105"/>
        <label>2</label>
    </ligand>
</feature>
<comment type="similarity">
    <text evidence="1">Belongs to the peptidase M20 family.</text>
</comment>
<evidence type="ECO:0000313" key="6">
    <source>
        <dbReference type="Proteomes" id="UP000540490"/>
    </source>
</evidence>
<dbReference type="PIRSF" id="PIRSF001235">
    <property type="entry name" value="Amidase_carbamoylase"/>
    <property type="match status" value="1"/>
</dbReference>